<proteinExistence type="predicted"/>
<keyword evidence="4 6" id="KW-1133">Transmembrane helix</keyword>
<dbReference type="RefSeq" id="WP_119116339.1">
    <property type="nucleotide sequence ID" value="NZ_QWVS01000013.1"/>
</dbReference>
<dbReference type="InterPro" id="IPR011701">
    <property type="entry name" value="MFS"/>
</dbReference>
<evidence type="ECO:0000313" key="9">
    <source>
        <dbReference type="Proteomes" id="UP000266016"/>
    </source>
</evidence>
<feature type="transmembrane region" description="Helical" evidence="6">
    <location>
        <begin position="257"/>
        <end position="277"/>
    </location>
</feature>
<comment type="caution">
    <text evidence="8">The sequence shown here is derived from an EMBL/GenBank/DDBJ whole genome shotgun (WGS) entry which is preliminary data.</text>
</comment>
<feature type="transmembrane region" description="Helical" evidence="6">
    <location>
        <begin position="21"/>
        <end position="48"/>
    </location>
</feature>
<dbReference type="Gene3D" id="1.20.1250.20">
    <property type="entry name" value="MFS general substrate transporter like domains"/>
    <property type="match status" value="1"/>
</dbReference>
<gene>
    <name evidence="8" type="ORF">D1953_06395</name>
</gene>
<feature type="transmembrane region" description="Helical" evidence="6">
    <location>
        <begin position="114"/>
        <end position="133"/>
    </location>
</feature>
<dbReference type="SUPFAM" id="SSF103473">
    <property type="entry name" value="MFS general substrate transporter"/>
    <property type="match status" value="1"/>
</dbReference>
<feature type="transmembrane region" description="Helical" evidence="6">
    <location>
        <begin position="60"/>
        <end position="80"/>
    </location>
</feature>
<comment type="subcellular location">
    <subcellularLocation>
        <location evidence="1">Cell membrane</location>
        <topology evidence="1">Multi-pass membrane protein</topology>
    </subcellularLocation>
</comment>
<dbReference type="CDD" id="cd17365">
    <property type="entry name" value="MFS_PcaK_like"/>
    <property type="match status" value="1"/>
</dbReference>
<feature type="transmembrane region" description="Helical" evidence="6">
    <location>
        <begin position="289"/>
        <end position="308"/>
    </location>
</feature>
<feature type="transmembrane region" description="Helical" evidence="6">
    <location>
        <begin position="87"/>
        <end position="108"/>
    </location>
</feature>
<dbReference type="EMBL" id="QWVS01000013">
    <property type="protein sequence ID" value="RID86944.1"/>
    <property type="molecule type" value="Genomic_DNA"/>
</dbReference>
<feature type="transmembrane region" description="Helical" evidence="6">
    <location>
        <begin position="341"/>
        <end position="366"/>
    </location>
</feature>
<feature type="transmembrane region" description="Helical" evidence="6">
    <location>
        <begin position="407"/>
        <end position="430"/>
    </location>
</feature>
<dbReference type="PANTHER" id="PTHR23508">
    <property type="entry name" value="CARBOXYLIC ACID TRANSPORTER PROTEIN HOMOLOG"/>
    <property type="match status" value="1"/>
</dbReference>
<keyword evidence="3 6" id="KW-0812">Transmembrane</keyword>
<evidence type="ECO:0000259" key="7">
    <source>
        <dbReference type="PROSITE" id="PS50850"/>
    </source>
</evidence>
<evidence type="ECO:0000256" key="6">
    <source>
        <dbReference type="SAM" id="Phobius"/>
    </source>
</evidence>
<dbReference type="GO" id="GO:0046943">
    <property type="term" value="F:carboxylic acid transmembrane transporter activity"/>
    <property type="evidence" value="ECO:0007669"/>
    <property type="project" value="TreeGrafter"/>
</dbReference>
<evidence type="ECO:0000256" key="3">
    <source>
        <dbReference type="ARBA" id="ARBA00022692"/>
    </source>
</evidence>
<accession>A0A398BBJ7</accession>
<reference evidence="8 9" key="1">
    <citation type="submission" date="2018-08" db="EMBL/GenBank/DDBJ databases">
        <title>Bacillus jemisoniae sp. nov., Bacillus chryseoplanitiae sp. nov., Bacillus resnikiae sp. nov., and Bacillus frankliniae sp. nov., isolated from Viking spacecraft and associated surfaces.</title>
        <authorList>
            <person name="Seuylemezian A."/>
            <person name="Vaishampayan P."/>
        </authorList>
    </citation>
    <scope>NUCLEOTIDE SEQUENCE [LARGE SCALE GENOMIC DNA]</scope>
    <source>
        <strain evidence="8 9">MA001</strain>
    </source>
</reference>
<dbReference type="Pfam" id="PF07690">
    <property type="entry name" value="MFS_1"/>
    <property type="match status" value="1"/>
</dbReference>
<dbReference type="InterPro" id="IPR036259">
    <property type="entry name" value="MFS_trans_sf"/>
</dbReference>
<dbReference type="AlphaFoldDB" id="A0A398BBJ7"/>
<feature type="transmembrane region" description="Helical" evidence="6">
    <location>
        <begin position="145"/>
        <end position="170"/>
    </location>
</feature>
<name>A0A398BBJ7_9BACI</name>
<dbReference type="Proteomes" id="UP000266016">
    <property type="component" value="Unassembled WGS sequence"/>
</dbReference>
<dbReference type="PANTHER" id="PTHR23508:SF10">
    <property type="entry name" value="CARBOXYLIC ACID TRANSPORTER PROTEIN HOMOLOG"/>
    <property type="match status" value="1"/>
</dbReference>
<evidence type="ECO:0000256" key="4">
    <source>
        <dbReference type="ARBA" id="ARBA00022989"/>
    </source>
</evidence>
<organism evidence="8 9">
    <name type="scientific">Peribacillus asahii</name>
    <dbReference type="NCBI Taxonomy" id="228899"/>
    <lineage>
        <taxon>Bacteria</taxon>
        <taxon>Bacillati</taxon>
        <taxon>Bacillota</taxon>
        <taxon>Bacilli</taxon>
        <taxon>Bacillales</taxon>
        <taxon>Bacillaceae</taxon>
        <taxon>Peribacillus</taxon>
    </lineage>
</organism>
<feature type="transmembrane region" description="Helical" evidence="6">
    <location>
        <begin position="176"/>
        <end position="192"/>
    </location>
</feature>
<sequence length="455" mass="49729">MSNLNTNHIIENSKFNRFHAMILFWGTFIIILDGYDLAVYGAVLPVLIEDWGLSNVEAGAMGSYGLIGVMIGAFFFGPLADRVGRKNVILICFVLFSLFTGLCGTADSPTTFSTYRFIAGLGLGGIMPNVIALMTDYSPKSMRSLTVSIILCGYSVGGMLAPALSIYLIPSYGWEIVYMITAAPLILLPFIWKHLPDATVFLAAKGRTKELRQIMNKINPAGNYTEKDHFEKIDIKQQAGIPVIQLFKNNRALSTSMFWIAYFMCLLVVYGLSTWLPKLMMQAGYGLNSSLSFLIIMHAGTIVGTLIIAKLADRYGSKKMLVPMYTIGAICLFLMSFKSDLWVICLLVAITGACTVGAQNIANAYVSQYYPPFLRSTALGVASGIGRIGAILGPTIGGILLTMNLPIQINFLAFAIPGVIASIAFFFIPVKHAYDYTEKTEDSDIKESDTNSKVI</sequence>
<dbReference type="InterPro" id="IPR020846">
    <property type="entry name" value="MFS_dom"/>
</dbReference>
<keyword evidence="5 6" id="KW-0472">Membrane</keyword>
<evidence type="ECO:0000313" key="8">
    <source>
        <dbReference type="EMBL" id="RID86944.1"/>
    </source>
</evidence>
<keyword evidence="2" id="KW-0813">Transport</keyword>
<keyword evidence="9" id="KW-1185">Reference proteome</keyword>
<evidence type="ECO:0000256" key="1">
    <source>
        <dbReference type="ARBA" id="ARBA00004651"/>
    </source>
</evidence>
<feature type="domain" description="Major facilitator superfamily (MFS) profile" evidence="7">
    <location>
        <begin position="22"/>
        <end position="433"/>
    </location>
</feature>
<evidence type="ECO:0000256" key="2">
    <source>
        <dbReference type="ARBA" id="ARBA00022448"/>
    </source>
</evidence>
<evidence type="ECO:0000256" key="5">
    <source>
        <dbReference type="ARBA" id="ARBA00023136"/>
    </source>
</evidence>
<protein>
    <submittedName>
        <fullName evidence="8">MFS transporter</fullName>
    </submittedName>
</protein>
<dbReference type="PROSITE" id="PS50850">
    <property type="entry name" value="MFS"/>
    <property type="match status" value="1"/>
</dbReference>
<feature type="transmembrane region" description="Helical" evidence="6">
    <location>
        <begin position="320"/>
        <end position="335"/>
    </location>
</feature>
<dbReference type="GO" id="GO:0005886">
    <property type="term" value="C:plasma membrane"/>
    <property type="evidence" value="ECO:0007669"/>
    <property type="project" value="UniProtKB-SubCell"/>
</dbReference>
<feature type="transmembrane region" description="Helical" evidence="6">
    <location>
        <begin position="378"/>
        <end position="401"/>
    </location>
</feature>